<accession>F2JPR4</accession>
<organism evidence="1 2">
    <name type="scientific">Cellulosilyticum lentocellum (strain ATCC 49066 / DSM 5427 / NCIMB 11756 / RHM5)</name>
    <name type="common">Clostridium lentocellum</name>
    <dbReference type="NCBI Taxonomy" id="642492"/>
    <lineage>
        <taxon>Bacteria</taxon>
        <taxon>Bacillati</taxon>
        <taxon>Bacillota</taxon>
        <taxon>Clostridia</taxon>
        <taxon>Lachnospirales</taxon>
        <taxon>Cellulosilyticaceae</taxon>
        <taxon>Cellulosilyticum</taxon>
    </lineage>
</organism>
<dbReference type="AlphaFoldDB" id="F2JPR4"/>
<dbReference type="Proteomes" id="UP000008467">
    <property type="component" value="Chromosome"/>
</dbReference>
<protein>
    <recommendedName>
        <fullName evidence="3">F420-0--gamma-glutamyl ligase</fullName>
    </recommendedName>
</protein>
<evidence type="ECO:0008006" key="3">
    <source>
        <dbReference type="Google" id="ProtNLM"/>
    </source>
</evidence>
<dbReference type="STRING" id="642492.Clole_2010"/>
<evidence type="ECO:0000313" key="2">
    <source>
        <dbReference type="Proteomes" id="UP000008467"/>
    </source>
</evidence>
<name>F2JPR4_CELLD</name>
<dbReference type="eggNOG" id="COG1478">
    <property type="taxonomic scope" value="Bacteria"/>
</dbReference>
<dbReference type="SUPFAM" id="SSF144010">
    <property type="entry name" value="CofE-like"/>
    <property type="match status" value="1"/>
</dbReference>
<reference evidence="1 2" key="1">
    <citation type="journal article" date="2011" name="J. Bacteriol.">
        <title>Complete genome sequence of the cellulose-degrading bacterium Cellulosilyticum lentocellum.</title>
        <authorList>
            <consortium name="US DOE Joint Genome Institute"/>
            <person name="Miller D.A."/>
            <person name="Suen G."/>
            <person name="Bruce D."/>
            <person name="Copeland A."/>
            <person name="Cheng J.F."/>
            <person name="Detter C."/>
            <person name="Goodwin L.A."/>
            <person name="Han C.S."/>
            <person name="Hauser L.J."/>
            <person name="Land M.L."/>
            <person name="Lapidus A."/>
            <person name="Lucas S."/>
            <person name="Meincke L."/>
            <person name="Pitluck S."/>
            <person name="Tapia R."/>
            <person name="Teshima H."/>
            <person name="Woyke T."/>
            <person name="Fox B.G."/>
            <person name="Angert E.R."/>
            <person name="Currie C.R."/>
        </authorList>
    </citation>
    <scope>NUCLEOTIDE SEQUENCE [LARGE SCALE GENOMIC DNA]</scope>
    <source>
        <strain evidence="2">ATCC 49066 / DSM 5427 / NCIMB 11756 / RHM5</strain>
    </source>
</reference>
<evidence type="ECO:0000313" key="1">
    <source>
        <dbReference type="EMBL" id="ADZ83724.1"/>
    </source>
</evidence>
<dbReference type="Gene3D" id="3.30.1330.100">
    <property type="entry name" value="CofE-like"/>
    <property type="match status" value="1"/>
</dbReference>
<proteinExistence type="predicted"/>
<keyword evidence="2" id="KW-1185">Reference proteome</keyword>
<dbReference type="RefSeq" id="WP_013657018.1">
    <property type="nucleotide sequence ID" value="NC_015275.1"/>
</dbReference>
<dbReference type="EMBL" id="CP002582">
    <property type="protein sequence ID" value="ADZ83724.1"/>
    <property type="molecule type" value="Genomic_DNA"/>
</dbReference>
<gene>
    <name evidence="1" type="ordered locus">Clole_2010</name>
</gene>
<dbReference type="KEGG" id="cle:Clole_2010"/>
<dbReference type="HOGENOM" id="CLU_087621_0_0_9"/>
<sequence length="266" mass="30336">MGIWYKGNLNQAVNRRELEGHIYYIRGTIKVEEQCYERYGIQTHFIEEGEDYLTLIEKYVLPLYQIGDILSISEKVIAMCQKRTARKENVKLSFWAKFLSRFAAKSKNGVGMSEPYKLQLAIQLKGLPLVLWASICSAIGKIFKRRGIFYQILGKEVAGIDGFYEHSTFERYHHLAVLSPKNPNGVCEMIYERFSLSTLIADANDIAIEILGVSPDLKGKEEWIKGLLQDNPAGQDDECTPFVLIRLIKETEAEPYIPITPIACPH</sequence>